<evidence type="ECO:0000256" key="3">
    <source>
        <dbReference type="ARBA" id="ARBA00022475"/>
    </source>
</evidence>
<dbReference type="InterPro" id="IPR027417">
    <property type="entry name" value="P-loop_NTPase"/>
</dbReference>
<comment type="caution">
    <text evidence="9">The sequence shown here is derived from an EMBL/GenBank/DDBJ whole genome shotgun (WGS) entry which is preliminary data.</text>
</comment>
<keyword evidence="6 8" id="KW-0472">Membrane</keyword>
<dbReference type="SUPFAM" id="SSF52540">
    <property type="entry name" value="P-loop containing nucleoside triphosphate hydrolases"/>
    <property type="match status" value="1"/>
</dbReference>
<dbReference type="PANTHER" id="PTHR37937:SF1">
    <property type="entry name" value="CONJUGATIVE TRANSFER: DNA TRANSPORT"/>
    <property type="match status" value="1"/>
</dbReference>
<dbReference type="Proteomes" id="UP001203104">
    <property type="component" value="Unassembled WGS sequence"/>
</dbReference>
<dbReference type="Pfam" id="PF02534">
    <property type="entry name" value="T4SS-DNA_transf"/>
    <property type="match status" value="1"/>
</dbReference>
<evidence type="ECO:0008006" key="11">
    <source>
        <dbReference type="Google" id="ProtNLM"/>
    </source>
</evidence>
<evidence type="ECO:0000256" key="1">
    <source>
        <dbReference type="ARBA" id="ARBA00004651"/>
    </source>
</evidence>
<sequence>MKLEQLPKVLQKIIIAIISFIAPFIVIFAIWPWIFAKKFNPITNIFLSYSNLIFDWKEILWIVLIAFAFSFIFYFIIHFFEKHNKKLFSKELNKSFMLYDEIEKIGSQEEFRNLFLVQKDKIKNSAKKNKNPNPEKPGWVIKTTNQGKNKAPTFYISANSHAFILGDTRSGKTQKFIIPTIKYNIHIQNPDLRPNLMVVDPKGELFTSLSKEIQNQGYEIVLLDFQNLGKSRGINFLAPIWDKFHQPYQNEAEKLQNYDVASNWLQKSIESIHEWETGGKDNFWSSQAKNILYAVGWYLLLYSNIDKEFTREKYVYANFIYFLSLDSFTNGSWIEVCKKTDDKLLYTFCQETILPFIKINPETLTSILANATNAMVKFNSLGLKMFSSKDETSFDNLVKQSDIEFKDKFNDKIKPFAVFITFQLDSNIGQLMIPSIINNCYSSLITIASSKPNRKNFRPFLFLGDEFGNLPPIWQMATKMSTAASYGVYFGLVLQNIQQLEKYGKESDTILSNSTLKIYFRSNDLKSLETFVKFAGKKEMIKKSYSTPEKTDKTNQGSSSESLTEENIVTVNKLAQMPPEESWIFITGQKPIHIKSDFAYQIWKDPQKSLESFYSDKESNFNFEFIEFKFENSRRLVNENFASPEKKNLFEGKELEKEISQYLEIWNKYFRRINLEKNRINQRFKRIIEELKKLVNSGSGQHQEILISSEKEKLEINFENQLNKDNLFLNQIQKIEKEINSLNSLLNSTNSWIDDSYKNSIKSQIIKKEMIISQLKNKNKESSHE</sequence>
<feature type="region of interest" description="Disordered" evidence="7">
    <location>
        <begin position="545"/>
        <end position="564"/>
    </location>
</feature>
<accession>A0ABD4SX26</accession>
<keyword evidence="3" id="KW-1003">Cell membrane</keyword>
<comment type="similarity">
    <text evidence="2">Belongs to the VirD4/TraG family.</text>
</comment>
<dbReference type="RefSeq" id="WP_243216111.1">
    <property type="nucleotide sequence ID" value="NZ_VBRV01000004.1"/>
</dbReference>
<dbReference type="Gene3D" id="3.40.50.300">
    <property type="entry name" value="P-loop containing nucleotide triphosphate hydrolases"/>
    <property type="match status" value="1"/>
</dbReference>
<feature type="transmembrane region" description="Helical" evidence="8">
    <location>
        <begin position="12"/>
        <end position="34"/>
    </location>
</feature>
<dbReference type="CDD" id="cd01127">
    <property type="entry name" value="TrwB_TraG_TraD_VirD4"/>
    <property type="match status" value="2"/>
</dbReference>
<name>A0ABD4SX26_MESHO</name>
<evidence type="ECO:0000256" key="8">
    <source>
        <dbReference type="SAM" id="Phobius"/>
    </source>
</evidence>
<dbReference type="AlphaFoldDB" id="A0ABD4SX26"/>
<keyword evidence="4 8" id="KW-0812">Transmembrane</keyword>
<organism evidence="9 10">
    <name type="scientific">Mesomycoplasma hyopneumoniae</name>
    <name type="common">Mycoplasma hyopneumoniae</name>
    <dbReference type="NCBI Taxonomy" id="2099"/>
    <lineage>
        <taxon>Bacteria</taxon>
        <taxon>Bacillati</taxon>
        <taxon>Mycoplasmatota</taxon>
        <taxon>Mycoplasmoidales</taxon>
        <taxon>Metamycoplasmataceae</taxon>
        <taxon>Mesomycoplasma</taxon>
    </lineage>
</organism>
<reference evidence="9 10" key="1">
    <citation type="submission" date="2019-05" db="EMBL/GenBank/DDBJ databases">
        <title>Genome sequencing and assembly of Mycoplasma hyopneumoniae strains UFV01 and UFV02.</title>
        <authorList>
            <person name="De Souza L.F."/>
            <person name="Gonzaga N.F."/>
            <person name="Santos M.R."/>
            <person name="Deeney A.S."/>
            <person name="Vidigal P.M.P."/>
            <person name="Moreira M.A.S."/>
            <person name="Fietto J.R.L."/>
            <person name="Bressan G.C."/>
            <person name="Rycroft A.N."/>
            <person name="Silva Junior A."/>
        </authorList>
    </citation>
    <scope>NUCLEOTIDE SEQUENCE [LARGE SCALE GENOMIC DNA]</scope>
    <source>
        <strain evidence="9 10">UFV01</strain>
    </source>
</reference>
<dbReference type="InterPro" id="IPR051539">
    <property type="entry name" value="T4SS-coupling_protein"/>
</dbReference>
<evidence type="ECO:0000313" key="9">
    <source>
        <dbReference type="EMBL" id="MCI8283363.1"/>
    </source>
</evidence>
<evidence type="ECO:0000256" key="6">
    <source>
        <dbReference type="ARBA" id="ARBA00023136"/>
    </source>
</evidence>
<feature type="transmembrane region" description="Helical" evidence="8">
    <location>
        <begin position="59"/>
        <end position="80"/>
    </location>
</feature>
<evidence type="ECO:0000256" key="5">
    <source>
        <dbReference type="ARBA" id="ARBA00022989"/>
    </source>
</evidence>
<protein>
    <recommendedName>
        <fullName evidence="11">ICEF-IIA</fullName>
    </recommendedName>
</protein>
<comment type="subcellular location">
    <subcellularLocation>
        <location evidence="1">Cell membrane</location>
        <topology evidence="1">Multi-pass membrane protein</topology>
    </subcellularLocation>
</comment>
<dbReference type="GO" id="GO:0005886">
    <property type="term" value="C:plasma membrane"/>
    <property type="evidence" value="ECO:0007669"/>
    <property type="project" value="UniProtKB-SubCell"/>
</dbReference>
<dbReference type="PANTHER" id="PTHR37937">
    <property type="entry name" value="CONJUGATIVE TRANSFER: DNA TRANSPORT"/>
    <property type="match status" value="1"/>
</dbReference>
<gene>
    <name evidence="9" type="ORF">FEF30_02120</name>
</gene>
<evidence type="ECO:0000256" key="2">
    <source>
        <dbReference type="ARBA" id="ARBA00008806"/>
    </source>
</evidence>
<dbReference type="InterPro" id="IPR003688">
    <property type="entry name" value="TraG/VirD4"/>
</dbReference>
<evidence type="ECO:0000256" key="4">
    <source>
        <dbReference type="ARBA" id="ARBA00022692"/>
    </source>
</evidence>
<evidence type="ECO:0000313" key="10">
    <source>
        <dbReference type="Proteomes" id="UP001203104"/>
    </source>
</evidence>
<keyword evidence="5 8" id="KW-1133">Transmembrane helix</keyword>
<evidence type="ECO:0000256" key="7">
    <source>
        <dbReference type="SAM" id="MobiDB-lite"/>
    </source>
</evidence>
<dbReference type="EMBL" id="VBRW01000005">
    <property type="protein sequence ID" value="MCI8283363.1"/>
    <property type="molecule type" value="Genomic_DNA"/>
</dbReference>
<proteinExistence type="inferred from homology"/>